<dbReference type="Gene3D" id="3.30.70.100">
    <property type="match status" value="1"/>
</dbReference>
<feature type="transmembrane region" description="Helical" evidence="7">
    <location>
        <begin position="22"/>
        <end position="41"/>
    </location>
</feature>
<evidence type="ECO:0000313" key="10">
    <source>
        <dbReference type="EMBL" id="UUV22519.1"/>
    </source>
</evidence>
<dbReference type="Proteomes" id="UP001317001">
    <property type="component" value="Chromosome"/>
</dbReference>
<dbReference type="InterPro" id="IPR045275">
    <property type="entry name" value="MscS_archaea/bacteria_type"/>
</dbReference>
<dbReference type="SUPFAM" id="SSF50182">
    <property type="entry name" value="Sm-like ribonucleoproteins"/>
    <property type="match status" value="1"/>
</dbReference>
<dbReference type="InterPro" id="IPR010920">
    <property type="entry name" value="LSM_dom_sf"/>
</dbReference>
<keyword evidence="3" id="KW-1003">Cell membrane</keyword>
<comment type="similarity">
    <text evidence="2">Belongs to the MscS (TC 1.A.23) family.</text>
</comment>
<evidence type="ECO:0000259" key="9">
    <source>
        <dbReference type="Pfam" id="PF21082"/>
    </source>
</evidence>
<dbReference type="PANTHER" id="PTHR30221:SF1">
    <property type="entry name" value="SMALL-CONDUCTANCE MECHANOSENSITIVE CHANNEL"/>
    <property type="match status" value="1"/>
</dbReference>
<comment type="subcellular location">
    <subcellularLocation>
        <location evidence="1">Cell membrane</location>
        <topology evidence="1">Multi-pass membrane protein</topology>
    </subcellularLocation>
</comment>
<protein>
    <submittedName>
        <fullName evidence="10">Mechanosensitive ion channel</fullName>
    </submittedName>
</protein>
<evidence type="ECO:0000256" key="5">
    <source>
        <dbReference type="ARBA" id="ARBA00022989"/>
    </source>
</evidence>
<dbReference type="Gene3D" id="2.30.30.60">
    <property type="match status" value="1"/>
</dbReference>
<feature type="transmembrane region" description="Helical" evidence="7">
    <location>
        <begin position="62"/>
        <end position="83"/>
    </location>
</feature>
<sequence>MNEYLNRATVAIEDLVKDIIEYTPNIILALLVCLLSFYLSNRVKKATEKILLKRNIKHSARNVIANMTSFATILGGLYLMLSIMNLSDFIKALLGAAGLIGLAVSLALQSTLSNTFAGIVLSFIKTIKIGDWIETNGYAGEVQEINLRVTTLLLADGNILTIPNKLLIENTLKNYSLTENSIISLQCGIDYNSDLQFVEDLVVNTIKSELPCYVPGTKVPFFYYEFADSSINFEVRFQSKSGRAIEIAQFKGLAIKLIHKKFKEHNINIPFPIRSLEVRNSK</sequence>
<reference evidence="10 11" key="1">
    <citation type="submission" date="2022-08" db="EMBL/GenBank/DDBJ databases">
        <title>Myroides zhujiangensis sp. nov., a novel bacterium isolated from sediment in the Pearl River Estuary.</title>
        <authorList>
            <person name="Cui L."/>
        </authorList>
    </citation>
    <scope>NUCLEOTIDE SEQUENCE [LARGE SCALE GENOMIC DNA]</scope>
    <source>
        <strain evidence="10 11">SCSIO 72103</strain>
    </source>
</reference>
<feature type="domain" description="Mechanosensitive ion channel MscS C-terminal" evidence="9">
    <location>
        <begin position="184"/>
        <end position="269"/>
    </location>
</feature>
<feature type="domain" description="Mechanosensitive ion channel MscS" evidence="8">
    <location>
        <begin position="111"/>
        <end position="176"/>
    </location>
</feature>
<proteinExistence type="inferred from homology"/>
<dbReference type="EMBL" id="CP102382">
    <property type="protein sequence ID" value="UUV22519.1"/>
    <property type="molecule type" value="Genomic_DNA"/>
</dbReference>
<dbReference type="Pfam" id="PF00924">
    <property type="entry name" value="MS_channel_2nd"/>
    <property type="match status" value="1"/>
</dbReference>
<name>A0ABY5NVR9_9FLAO</name>
<dbReference type="InterPro" id="IPR049278">
    <property type="entry name" value="MS_channel_C"/>
</dbReference>
<accession>A0ABY5NVR9</accession>
<evidence type="ECO:0000256" key="3">
    <source>
        <dbReference type="ARBA" id="ARBA00022475"/>
    </source>
</evidence>
<dbReference type="SUPFAM" id="SSF82689">
    <property type="entry name" value="Mechanosensitive channel protein MscS (YggB), C-terminal domain"/>
    <property type="match status" value="1"/>
</dbReference>
<evidence type="ECO:0000256" key="6">
    <source>
        <dbReference type="ARBA" id="ARBA00023136"/>
    </source>
</evidence>
<dbReference type="InterPro" id="IPR023408">
    <property type="entry name" value="MscS_beta-dom_sf"/>
</dbReference>
<dbReference type="Pfam" id="PF21082">
    <property type="entry name" value="MS_channel_3rd"/>
    <property type="match status" value="1"/>
</dbReference>
<dbReference type="SUPFAM" id="SSF82861">
    <property type="entry name" value="Mechanosensitive channel protein MscS (YggB), transmembrane region"/>
    <property type="match status" value="1"/>
</dbReference>
<evidence type="ECO:0000313" key="11">
    <source>
        <dbReference type="Proteomes" id="UP001317001"/>
    </source>
</evidence>
<evidence type="ECO:0000256" key="1">
    <source>
        <dbReference type="ARBA" id="ARBA00004651"/>
    </source>
</evidence>
<dbReference type="InterPro" id="IPR008910">
    <property type="entry name" value="MSC_TM_helix"/>
</dbReference>
<dbReference type="InterPro" id="IPR006685">
    <property type="entry name" value="MscS_channel_2nd"/>
</dbReference>
<keyword evidence="6 7" id="KW-0472">Membrane</keyword>
<keyword evidence="4 7" id="KW-0812">Transmembrane</keyword>
<gene>
    <name evidence="10" type="ORF">NPX36_05620</name>
</gene>
<dbReference type="Pfam" id="PF05552">
    <property type="entry name" value="MS_channel_1st_1"/>
    <property type="match status" value="1"/>
</dbReference>
<keyword evidence="5 7" id="KW-1133">Transmembrane helix</keyword>
<dbReference type="InterPro" id="IPR011066">
    <property type="entry name" value="MscS_channel_C_sf"/>
</dbReference>
<evidence type="ECO:0000256" key="7">
    <source>
        <dbReference type="SAM" id="Phobius"/>
    </source>
</evidence>
<evidence type="ECO:0000256" key="2">
    <source>
        <dbReference type="ARBA" id="ARBA00008017"/>
    </source>
</evidence>
<evidence type="ECO:0000256" key="4">
    <source>
        <dbReference type="ARBA" id="ARBA00022692"/>
    </source>
</evidence>
<dbReference type="InterPro" id="IPR011014">
    <property type="entry name" value="MscS_channel_TM-2"/>
</dbReference>
<evidence type="ECO:0000259" key="8">
    <source>
        <dbReference type="Pfam" id="PF00924"/>
    </source>
</evidence>
<keyword evidence="11" id="KW-1185">Reference proteome</keyword>
<dbReference type="RefSeq" id="WP_257500434.1">
    <property type="nucleotide sequence ID" value="NZ_CP102382.1"/>
</dbReference>
<organism evidence="10 11">
    <name type="scientific">Paenimyroides aestuarii</name>
    <dbReference type="NCBI Taxonomy" id="2968490"/>
    <lineage>
        <taxon>Bacteria</taxon>
        <taxon>Pseudomonadati</taxon>
        <taxon>Bacteroidota</taxon>
        <taxon>Flavobacteriia</taxon>
        <taxon>Flavobacteriales</taxon>
        <taxon>Flavobacteriaceae</taxon>
        <taxon>Paenimyroides</taxon>
    </lineage>
</organism>
<dbReference type="PANTHER" id="PTHR30221">
    <property type="entry name" value="SMALL-CONDUCTANCE MECHANOSENSITIVE CHANNEL"/>
    <property type="match status" value="1"/>
</dbReference>
<dbReference type="Gene3D" id="1.10.287.1260">
    <property type="match status" value="1"/>
</dbReference>